<gene>
    <name evidence="1" type="ORF">POCTA_138.1.T1040008</name>
</gene>
<accession>A0A8S1WY98</accession>
<comment type="caution">
    <text evidence="1">The sequence shown here is derived from an EMBL/GenBank/DDBJ whole genome shotgun (WGS) entry which is preliminary data.</text>
</comment>
<evidence type="ECO:0000313" key="1">
    <source>
        <dbReference type="EMBL" id="CAD8193185.1"/>
    </source>
</evidence>
<dbReference type="AlphaFoldDB" id="A0A8S1WY98"/>
<keyword evidence="2" id="KW-1185">Reference proteome</keyword>
<name>A0A8S1WY98_PAROT</name>
<proteinExistence type="predicted"/>
<organism evidence="1 2">
    <name type="scientific">Paramecium octaurelia</name>
    <dbReference type="NCBI Taxonomy" id="43137"/>
    <lineage>
        <taxon>Eukaryota</taxon>
        <taxon>Sar</taxon>
        <taxon>Alveolata</taxon>
        <taxon>Ciliophora</taxon>
        <taxon>Intramacronucleata</taxon>
        <taxon>Oligohymenophorea</taxon>
        <taxon>Peniculida</taxon>
        <taxon>Parameciidae</taxon>
        <taxon>Paramecium</taxon>
    </lineage>
</organism>
<sequence length="107" mass="11868">MIQTTIIKALPSYHTSVMSLQISISSKPYDTSIQTGIQNIVVVRLLSQMQLGSCACQISSTLSVNFISYYEGCYPNKEGFNKRAGPYPKCSFTILSQLILQNILLLI</sequence>
<evidence type="ECO:0000313" key="2">
    <source>
        <dbReference type="Proteomes" id="UP000683925"/>
    </source>
</evidence>
<dbReference type="Proteomes" id="UP000683925">
    <property type="component" value="Unassembled WGS sequence"/>
</dbReference>
<protein>
    <submittedName>
        <fullName evidence="1">Uncharacterized protein</fullName>
    </submittedName>
</protein>
<dbReference type="EMBL" id="CAJJDP010000104">
    <property type="protein sequence ID" value="CAD8193185.1"/>
    <property type="molecule type" value="Genomic_DNA"/>
</dbReference>
<reference evidence="1" key="1">
    <citation type="submission" date="2021-01" db="EMBL/GenBank/DDBJ databases">
        <authorList>
            <consortium name="Genoscope - CEA"/>
            <person name="William W."/>
        </authorList>
    </citation>
    <scope>NUCLEOTIDE SEQUENCE</scope>
</reference>